<dbReference type="PANTHER" id="PTHR10696:SF25">
    <property type="entry name" value="OXIDOREDUCTASE AIM17-RELATED"/>
    <property type="match status" value="1"/>
</dbReference>
<dbReference type="Proteomes" id="UP000323011">
    <property type="component" value="Unassembled WGS sequence"/>
</dbReference>
<dbReference type="InterPro" id="IPR003819">
    <property type="entry name" value="TauD/TfdA-like"/>
</dbReference>
<keyword evidence="3" id="KW-0479">Metal-binding</keyword>
<dbReference type="InterPro" id="IPR042098">
    <property type="entry name" value="TauD-like_sf"/>
</dbReference>
<organism evidence="8 9">
    <name type="scientific">Cafeteria roenbergensis</name>
    <name type="common">Marine flagellate</name>
    <dbReference type="NCBI Taxonomy" id="33653"/>
    <lineage>
        <taxon>Eukaryota</taxon>
        <taxon>Sar</taxon>
        <taxon>Stramenopiles</taxon>
        <taxon>Bigyra</taxon>
        <taxon>Opalozoa</taxon>
        <taxon>Bicosoecida</taxon>
        <taxon>Cafeteriaceae</taxon>
        <taxon>Cafeteria</taxon>
    </lineage>
</organism>
<evidence type="ECO:0000313" key="9">
    <source>
        <dbReference type="Proteomes" id="UP000323011"/>
    </source>
</evidence>
<evidence type="ECO:0000256" key="3">
    <source>
        <dbReference type="ARBA" id="ARBA00022723"/>
    </source>
</evidence>
<evidence type="ECO:0000256" key="4">
    <source>
        <dbReference type="ARBA" id="ARBA00022964"/>
    </source>
</evidence>
<dbReference type="Pfam" id="PF02668">
    <property type="entry name" value="TauD"/>
    <property type="match status" value="1"/>
</dbReference>
<dbReference type="InterPro" id="IPR050411">
    <property type="entry name" value="AlphaKG_dependent_hydroxylases"/>
</dbReference>
<protein>
    <recommendedName>
        <fullName evidence="7">TauD/TfdA-like domain-containing protein</fullName>
    </recommendedName>
</protein>
<evidence type="ECO:0000256" key="1">
    <source>
        <dbReference type="ARBA" id="ARBA00001954"/>
    </source>
</evidence>
<keyword evidence="5" id="KW-0560">Oxidoreductase</keyword>
<accession>A0A5A8CJB3</accession>
<keyword evidence="9" id="KW-1185">Reference proteome</keyword>
<evidence type="ECO:0000259" key="7">
    <source>
        <dbReference type="Pfam" id="PF02668"/>
    </source>
</evidence>
<evidence type="ECO:0000256" key="5">
    <source>
        <dbReference type="ARBA" id="ARBA00023002"/>
    </source>
</evidence>
<dbReference type="EMBL" id="VLTN01000020">
    <property type="protein sequence ID" value="KAA0152574.1"/>
    <property type="molecule type" value="Genomic_DNA"/>
</dbReference>
<dbReference type="GO" id="GO:0051213">
    <property type="term" value="F:dioxygenase activity"/>
    <property type="evidence" value="ECO:0007669"/>
    <property type="project" value="UniProtKB-KW"/>
</dbReference>
<reference evidence="8 9" key="1">
    <citation type="submission" date="2019-07" db="EMBL/GenBank/DDBJ databases">
        <title>Genomes of Cafeteria roenbergensis.</title>
        <authorList>
            <person name="Fischer M.G."/>
            <person name="Hackl T."/>
            <person name="Roman M."/>
        </authorList>
    </citation>
    <scope>NUCLEOTIDE SEQUENCE [LARGE SCALE GENOMIC DNA]</scope>
    <source>
        <strain evidence="8 9">BVI</strain>
    </source>
</reference>
<dbReference type="SUPFAM" id="SSF51197">
    <property type="entry name" value="Clavaminate synthase-like"/>
    <property type="match status" value="1"/>
</dbReference>
<dbReference type="GO" id="GO:0046872">
    <property type="term" value="F:metal ion binding"/>
    <property type="evidence" value="ECO:0007669"/>
    <property type="project" value="UniProtKB-KW"/>
</dbReference>
<proteinExistence type="inferred from homology"/>
<evidence type="ECO:0000313" key="8">
    <source>
        <dbReference type="EMBL" id="KAA0152574.1"/>
    </source>
</evidence>
<dbReference type="Gene3D" id="3.60.130.10">
    <property type="entry name" value="Clavaminate synthase-like"/>
    <property type="match status" value="1"/>
</dbReference>
<gene>
    <name evidence="8" type="ORF">FNF29_03801</name>
</gene>
<dbReference type="GO" id="GO:0005739">
    <property type="term" value="C:mitochondrion"/>
    <property type="evidence" value="ECO:0007669"/>
    <property type="project" value="TreeGrafter"/>
</dbReference>
<comment type="similarity">
    <text evidence="2">Belongs to the gamma-BBH/TMLD family.</text>
</comment>
<keyword evidence="4" id="KW-0223">Dioxygenase</keyword>
<dbReference type="AlphaFoldDB" id="A0A5A8CJB3"/>
<sequence>MSLASRSATSGQKLHDVLSLGAYAFERHVDSVEFVRSCELPAGVALSPFAFSTVREAQRRKDADADMCVVARISSSPLGSASAEEPAELEYAAPSDRMFLPDGSMAPRRVPEPFTAVVPLPWLRRWAAEAADSEACGIAGAYARAAAAKAADVPAWPILETTAPPGQPRAETAHEDTLDSRVGPTLWSGPSVAAAGPEAAAQGAPTAFHSWDEVVASAEGHARWLGSIRSLGFAVLRGAPVGPDTVTRVNHLFGPVRETAEYGSVFDVRVEEDVWNFTFNSDALDVHTDNPYRDPSPTVQLLNCVIAAKSGGETMLVDAWRAAQDLGAEDPEALAILAATPLSFEFKTGASLGKEGPQADLLQAKGGVRTGHGAHLEATTPAVRLSGPGGRVGGVTFNSRSLNAFCAPPGSDAIKRYYEAYTALSMKLNDPARQLRFRLESGDVVLVINHRVLHGRTAFSVDGGDAKAAEATFGYLLPEGAKIPARWLTGTYADVDSLTSAHRTICHAIAGRG</sequence>
<comment type="cofactor">
    <cofactor evidence="1">
        <name>Fe(2+)</name>
        <dbReference type="ChEBI" id="CHEBI:29033"/>
    </cofactor>
</comment>
<dbReference type="PANTHER" id="PTHR10696">
    <property type="entry name" value="GAMMA-BUTYROBETAINE HYDROXYLASE-RELATED"/>
    <property type="match status" value="1"/>
</dbReference>
<evidence type="ECO:0000256" key="6">
    <source>
        <dbReference type="ARBA" id="ARBA00023004"/>
    </source>
</evidence>
<evidence type="ECO:0000256" key="2">
    <source>
        <dbReference type="ARBA" id="ARBA00008654"/>
    </source>
</evidence>
<feature type="domain" description="TauD/TfdA-like" evidence="7">
    <location>
        <begin position="212"/>
        <end position="460"/>
    </location>
</feature>
<name>A0A5A8CJB3_CAFRO</name>
<dbReference type="GO" id="GO:0045329">
    <property type="term" value="P:carnitine biosynthetic process"/>
    <property type="evidence" value="ECO:0007669"/>
    <property type="project" value="TreeGrafter"/>
</dbReference>
<keyword evidence="6" id="KW-0408">Iron</keyword>
<comment type="caution">
    <text evidence="8">The sequence shown here is derived from an EMBL/GenBank/DDBJ whole genome shotgun (WGS) entry which is preliminary data.</text>
</comment>